<reference evidence="1 2" key="1">
    <citation type="submission" date="2024-01" db="EMBL/GenBank/DDBJ databases">
        <title>The genomes of 5 underutilized Papilionoideae crops provide insights into root nodulation and disease resistanc.</title>
        <authorList>
            <person name="Jiang F."/>
        </authorList>
    </citation>
    <scope>NUCLEOTIDE SEQUENCE [LARGE SCALE GENOMIC DNA]</scope>
    <source>
        <strain evidence="1">LVBAO_FW01</strain>
        <tissue evidence="1">Leaves</tissue>
    </source>
</reference>
<dbReference type="Proteomes" id="UP001367508">
    <property type="component" value="Unassembled WGS sequence"/>
</dbReference>
<proteinExistence type="predicted"/>
<comment type="caution">
    <text evidence="1">The sequence shown here is derived from an EMBL/GenBank/DDBJ whole genome shotgun (WGS) entry which is preliminary data.</text>
</comment>
<dbReference type="EMBL" id="JAYMYQ010000004">
    <property type="protein sequence ID" value="KAK7338797.1"/>
    <property type="molecule type" value="Genomic_DNA"/>
</dbReference>
<organism evidence="1 2">
    <name type="scientific">Canavalia gladiata</name>
    <name type="common">Sword bean</name>
    <name type="synonym">Dolichos gladiatus</name>
    <dbReference type="NCBI Taxonomy" id="3824"/>
    <lineage>
        <taxon>Eukaryota</taxon>
        <taxon>Viridiplantae</taxon>
        <taxon>Streptophyta</taxon>
        <taxon>Embryophyta</taxon>
        <taxon>Tracheophyta</taxon>
        <taxon>Spermatophyta</taxon>
        <taxon>Magnoliopsida</taxon>
        <taxon>eudicotyledons</taxon>
        <taxon>Gunneridae</taxon>
        <taxon>Pentapetalae</taxon>
        <taxon>rosids</taxon>
        <taxon>fabids</taxon>
        <taxon>Fabales</taxon>
        <taxon>Fabaceae</taxon>
        <taxon>Papilionoideae</taxon>
        <taxon>50 kb inversion clade</taxon>
        <taxon>NPAAA clade</taxon>
        <taxon>indigoferoid/millettioid clade</taxon>
        <taxon>Phaseoleae</taxon>
        <taxon>Canavalia</taxon>
    </lineage>
</organism>
<dbReference type="AlphaFoldDB" id="A0AAN9LRI5"/>
<name>A0AAN9LRI5_CANGL</name>
<keyword evidence="2" id="KW-1185">Reference proteome</keyword>
<evidence type="ECO:0000313" key="2">
    <source>
        <dbReference type="Proteomes" id="UP001367508"/>
    </source>
</evidence>
<accession>A0AAN9LRI5</accession>
<sequence length="130" mass="14715">MGFYSLAHLLRSTPPTQDGCSLMLPLAPWLGGMAATMGLARSDVQLNTGAEDYTLHVWERAYHGHRLPSHLSKWRRNKLAQTHHGHCITTRHVYHDLLPLIFNPVEALLEHRAKSAKEQQATLIRGKNHL</sequence>
<evidence type="ECO:0000313" key="1">
    <source>
        <dbReference type="EMBL" id="KAK7338797.1"/>
    </source>
</evidence>
<gene>
    <name evidence="1" type="ORF">VNO77_19429</name>
</gene>
<protein>
    <submittedName>
        <fullName evidence="1">Uncharacterized protein</fullName>
    </submittedName>
</protein>